<comment type="caution">
    <text evidence="1">The sequence shown here is derived from an EMBL/GenBank/DDBJ whole genome shotgun (WGS) entry which is preliminary data.</text>
</comment>
<name>A0ABW9G1W5_9NOCA</name>
<protein>
    <submittedName>
        <fullName evidence="1">Uncharacterized protein</fullName>
    </submittedName>
</protein>
<dbReference type="EMBL" id="JBDLNU010000007">
    <property type="protein sequence ID" value="MFM1731190.1"/>
    <property type="molecule type" value="Genomic_DNA"/>
</dbReference>
<dbReference type="Proteomes" id="UP001629744">
    <property type="component" value="Unassembled WGS sequence"/>
</dbReference>
<evidence type="ECO:0000313" key="2">
    <source>
        <dbReference type="Proteomes" id="UP001629744"/>
    </source>
</evidence>
<gene>
    <name evidence="1" type="ORF">ABEU19_004746</name>
</gene>
<reference evidence="1 2" key="1">
    <citation type="submission" date="2023-11" db="EMBL/GenBank/DDBJ databases">
        <authorList>
            <person name="Val-Calvo J."/>
            <person name="Scortti M."/>
            <person name="Vazquez-Boland J."/>
        </authorList>
    </citation>
    <scope>NUCLEOTIDE SEQUENCE [LARGE SCALE GENOMIC DNA]</scope>
    <source>
        <strain evidence="1 2">DSM 46662</strain>
    </source>
</reference>
<sequence length="148" mass="15758">MSDPTTGSTQQIGVTAWSAPNPFGEPTAFVLVHPTGAIDDGTLSDVIADLGLRRLDADGDILPIGTDTLYASLRAQRVELCTADGVWLNRPVTDDWTGNALGRRYIVLAVGTAQLSDDADAAAISKYLGARENVFAALVKIRVRFERG</sequence>
<evidence type="ECO:0000313" key="1">
    <source>
        <dbReference type="EMBL" id="MFM1731190.1"/>
    </source>
</evidence>
<accession>A0ABW9G1W5</accession>
<proteinExistence type="predicted"/>
<keyword evidence="2" id="KW-1185">Reference proteome</keyword>
<organism evidence="1 2">
    <name type="scientific">Prescottella soli</name>
    <dbReference type="NCBI Taxonomy" id="1543852"/>
    <lineage>
        <taxon>Bacteria</taxon>
        <taxon>Bacillati</taxon>
        <taxon>Actinomycetota</taxon>
        <taxon>Actinomycetes</taxon>
        <taxon>Mycobacteriales</taxon>
        <taxon>Nocardiaceae</taxon>
        <taxon>Prescottella</taxon>
    </lineage>
</organism>